<keyword evidence="3" id="KW-1185">Reference proteome</keyword>
<dbReference type="RefSeq" id="WP_112433877.1">
    <property type="nucleotide sequence ID" value="NZ_MCIF01000002.1"/>
</dbReference>
<dbReference type="GO" id="GO:0003677">
    <property type="term" value="F:DNA binding"/>
    <property type="evidence" value="ECO:0007669"/>
    <property type="project" value="InterPro"/>
</dbReference>
<dbReference type="InterPro" id="IPR010982">
    <property type="entry name" value="Lambda_DNA-bd_dom_sf"/>
</dbReference>
<proteinExistence type="predicted"/>
<dbReference type="Pfam" id="PF13185">
    <property type="entry name" value="GAF_2"/>
    <property type="match status" value="1"/>
</dbReference>
<dbReference type="Gene3D" id="3.30.450.40">
    <property type="match status" value="1"/>
</dbReference>
<dbReference type="OrthoDB" id="145547at2"/>
<dbReference type="AlphaFoldDB" id="A0A328VTB2"/>
<dbReference type="CDD" id="cd00093">
    <property type="entry name" value="HTH_XRE"/>
    <property type="match status" value="1"/>
</dbReference>
<sequence length="329" mass="37334">MSVSESPSWQSVLQRLIRTTAERQRLATALGVTTMTLSRWANGESRPHRSHLIRLVQAVHPQYRQELLEALRRSFPDIDALLRESAVEQVPSEFFSQVLSARTTTIESLRFWQIGEMVLRQALAQLDPNHLGMSITLIQCMPPHPDGKIRSLRERMGKGTLPWTADLEQMALFLGMESLAGYVVESGRVQSIEDLRKYHLVPAYQSEFEISAAAHPIWLGGRVAGCLLASSTEVGYFSQQRMSLLAIFSDLASLAFDPSEFYAPSQIELRPMPSPEKQRPILATFRQRVARLQHQRRLSNAEAEQEAWREIEAELLRLGEEENETLLDS</sequence>
<dbReference type="InterPro" id="IPR029016">
    <property type="entry name" value="GAF-like_dom_sf"/>
</dbReference>
<protein>
    <recommendedName>
        <fullName evidence="1">GAF domain-containing protein</fullName>
    </recommendedName>
</protein>
<feature type="domain" description="GAF" evidence="1">
    <location>
        <begin position="166"/>
        <end position="257"/>
    </location>
</feature>
<accession>A0A328VTB2</accession>
<comment type="caution">
    <text evidence="2">The sequence shown here is derived from an EMBL/GenBank/DDBJ whole genome shotgun (WGS) entry which is preliminary data.</text>
</comment>
<evidence type="ECO:0000259" key="1">
    <source>
        <dbReference type="Pfam" id="PF13185"/>
    </source>
</evidence>
<dbReference type="InterPro" id="IPR003018">
    <property type="entry name" value="GAF"/>
</dbReference>
<dbReference type="EMBL" id="MCIF01000002">
    <property type="protein sequence ID" value="RAQ98524.1"/>
    <property type="molecule type" value="Genomic_DNA"/>
</dbReference>
<gene>
    <name evidence="2" type="ORF">A4R35_23480</name>
</gene>
<organism evidence="2 3">
    <name type="scientific">Thermogemmatispora tikiterensis</name>
    <dbReference type="NCBI Taxonomy" id="1825093"/>
    <lineage>
        <taxon>Bacteria</taxon>
        <taxon>Bacillati</taxon>
        <taxon>Chloroflexota</taxon>
        <taxon>Ktedonobacteria</taxon>
        <taxon>Thermogemmatisporales</taxon>
        <taxon>Thermogemmatisporaceae</taxon>
        <taxon>Thermogemmatispora</taxon>
    </lineage>
</organism>
<dbReference type="SUPFAM" id="SSF47413">
    <property type="entry name" value="lambda repressor-like DNA-binding domains"/>
    <property type="match status" value="1"/>
</dbReference>
<dbReference type="SUPFAM" id="SSF55781">
    <property type="entry name" value="GAF domain-like"/>
    <property type="match status" value="1"/>
</dbReference>
<evidence type="ECO:0000313" key="3">
    <source>
        <dbReference type="Proteomes" id="UP000248706"/>
    </source>
</evidence>
<evidence type="ECO:0000313" key="2">
    <source>
        <dbReference type="EMBL" id="RAQ98524.1"/>
    </source>
</evidence>
<name>A0A328VTB2_9CHLR</name>
<reference evidence="2 3" key="1">
    <citation type="submission" date="2016-08" db="EMBL/GenBank/DDBJ databases">
        <title>Analysis of Carbohydrate Active Enzymes in Thermogemmatispora T81 Reveals Carbohydrate Degradation Ability.</title>
        <authorList>
            <person name="Tomazini A."/>
            <person name="Lal S."/>
            <person name="Stott M."/>
            <person name="Henrissat B."/>
            <person name="Polikarpov I."/>
            <person name="Sparling R."/>
            <person name="Levin D.B."/>
        </authorList>
    </citation>
    <scope>NUCLEOTIDE SEQUENCE [LARGE SCALE GENOMIC DNA]</scope>
    <source>
        <strain evidence="2 3">T81</strain>
    </source>
</reference>
<dbReference type="InterPro" id="IPR001387">
    <property type="entry name" value="Cro/C1-type_HTH"/>
</dbReference>
<dbReference type="Proteomes" id="UP000248706">
    <property type="component" value="Unassembled WGS sequence"/>
</dbReference>